<feature type="transmembrane region" description="Helical" evidence="6">
    <location>
        <begin position="6"/>
        <end position="31"/>
    </location>
</feature>
<gene>
    <name evidence="7" type="ORF">NCTC12026_01458</name>
</gene>
<evidence type="ECO:0000256" key="2">
    <source>
        <dbReference type="ARBA" id="ARBA00009142"/>
    </source>
</evidence>
<accession>A0A379G2E7</accession>
<dbReference type="EMBL" id="UGUA01000002">
    <property type="protein sequence ID" value="SUC35081.1"/>
    <property type="molecule type" value="Genomic_DNA"/>
</dbReference>
<evidence type="ECO:0000313" key="8">
    <source>
        <dbReference type="Proteomes" id="UP000255129"/>
    </source>
</evidence>
<evidence type="ECO:0000256" key="5">
    <source>
        <dbReference type="ARBA" id="ARBA00023136"/>
    </source>
</evidence>
<dbReference type="OrthoDB" id="119832at2"/>
<feature type="transmembrane region" description="Helical" evidence="6">
    <location>
        <begin position="220"/>
        <end position="238"/>
    </location>
</feature>
<proteinExistence type="inferred from homology"/>
<keyword evidence="5 6" id="KW-0472">Membrane</keyword>
<evidence type="ECO:0000256" key="3">
    <source>
        <dbReference type="ARBA" id="ARBA00022692"/>
    </source>
</evidence>
<comment type="similarity">
    <text evidence="2 6">Belongs to the 4-toluene sulfonate uptake permease (TSUP) (TC 2.A.102) family.</text>
</comment>
<keyword evidence="6" id="KW-1003">Cell membrane</keyword>
<dbReference type="InterPro" id="IPR002781">
    <property type="entry name" value="TM_pro_TauE-like"/>
</dbReference>
<dbReference type="RefSeq" id="WP_112836519.1">
    <property type="nucleotide sequence ID" value="NZ_JAOXBK010000279.1"/>
</dbReference>
<name>A0A379G2E7_9GAMM</name>
<evidence type="ECO:0000256" key="1">
    <source>
        <dbReference type="ARBA" id="ARBA00004141"/>
    </source>
</evidence>
<dbReference type="PANTHER" id="PTHR43483:SF3">
    <property type="entry name" value="MEMBRANE TRANSPORTER PROTEIN HI_0806-RELATED"/>
    <property type="match status" value="1"/>
</dbReference>
<keyword evidence="3 6" id="KW-0812">Transmembrane</keyword>
<comment type="subcellular location">
    <subcellularLocation>
        <location evidence="6">Cell membrane</location>
        <topology evidence="6">Multi-pass membrane protein</topology>
    </subcellularLocation>
    <subcellularLocation>
        <location evidence="1">Membrane</location>
        <topology evidence="1">Multi-pass membrane protein</topology>
    </subcellularLocation>
</comment>
<feature type="transmembrane region" description="Helical" evidence="6">
    <location>
        <begin position="186"/>
        <end position="208"/>
    </location>
</feature>
<dbReference type="AlphaFoldDB" id="A0A379G2E7"/>
<feature type="transmembrane region" description="Helical" evidence="6">
    <location>
        <begin position="43"/>
        <end position="63"/>
    </location>
</feature>
<dbReference type="Pfam" id="PF01925">
    <property type="entry name" value="TauE"/>
    <property type="match status" value="1"/>
</dbReference>
<evidence type="ECO:0000256" key="6">
    <source>
        <dbReference type="RuleBase" id="RU363041"/>
    </source>
</evidence>
<dbReference type="PANTHER" id="PTHR43483">
    <property type="entry name" value="MEMBRANE TRANSPORTER PROTEIN HI_0806-RELATED"/>
    <property type="match status" value="1"/>
</dbReference>
<evidence type="ECO:0000313" key="7">
    <source>
        <dbReference type="EMBL" id="SUC35081.1"/>
    </source>
</evidence>
<feature type="transmembrane region" description="Helical" evidence="6">
    <location>
        <begin position="123"/>
        <end position="143"/>
    </location>
</feature>
<feature type="transmembrane region" description="Helical" evidence="6">
    <location>
        <begin position="83"/>
        <end position="111"/>
    </location>
</feature>
<protein>
    <recommendedName>
        <fullName evidence="6">Probable membrane transporter protein</fullName>
    </recommendedName>
</protein>
<organism evidence="7 8">
    <name type="scientific">Providencia rustigianii</name>
    <dbReference type="NCBI Taxonomy" id="158850"/>
    <lineage>
        <taxon>Bacteria</taxon>
        <taxon>Pseudomonadati</taxon>
        <taxon>Pseudomonadota</taxon>
        <taxon>Gammaproteobacteria</taxon>
        <taxon>Enterobacterales</taxon>
        <taxon>Morganellaceae</taxon>
        <taxon>Providencia</taxon>
    </lineage>
</organism>
<dbReference type="GO" id="GO:0005886">
    <property type="term" value="C:plasma membrane"/>
    <property type="evidence" value="ECO:0007669"/>
    <property type="project" value="UniProtKB-SubCell"/>
</dbReference>
<keyword evidence="4 6" id="KW-1133">Transmembrane helix</keyword>
<sequence length="241" mass="25609">MLTGEIIIIITAVVAGVISGVTGTGSSLLLLPLLVQAYGPKPAIQVMALAAVIGNLSRFFVWWRQVDWKVTLVYSVTGVPCAAIGAYLLLIFQSTLIDLLLGVFFLCVVPLKRLMDHFEYRISLPQVGFCGGIIGILTGIVMSTGPLSVPVFVSYGLRKGAFLGSEAASALLLYSSKITTFAAQGALPMTIVIKGVLLGLGISVGTVMSKHLVFRLSEKVSTLLIDIILFISGSFFIIKSI</sequence>
<evidence type="ECO:0000256" key="4">
    <source>
        <dbReference type="ARBA" id="ARBA00022989"/>
    </source>
</evidence>
<dbReference type="Proteomes" id="UP000255129">
    <property type="component" value="Unassembled WGS sequence"/>
</dbReference>
<reference evidence="7 8" key="1">
    <citation type="submission" date="2018-06" db="EMBL/GenBank/DDBJ databases">
        <authorList>
            <consortium name="Pathogen Informatics"/>
            <person name="Doyle S."/>
        </authorList>
    </citation>
    <scope>NUCLEOTIDE SEQUENCE [LARGE SCALE GENOMIC DNA]</scope>
    <source>
        <strain evidence="7 8">NCTC12026</strain>
    </source>
</reference>